<comment type="caution">
    <text evidence="1">The sequence shown here is derived from an EMBL/GenBank/DDBJ whole genome shotgun (WGS) entry which is preliminary data.</text>
</comment>
<dbReference type="EMBL" id="JACHGF010000009">
    <property type="protein sequence ID" value="MBB5286308.1"/>
    <property type="molecule type" value="Genomic_DNA"/>
</dbReference>
<protein>
    <submittedName>
        <fullName evidence="1">Uncharacterized protein</fullName>
    </submittedName>
</protein>
<dbReference type="Proteomes" id="UP000557307">
    <property type="component" value="Unassembled WGS sequence"/>
</dbReference>
<keyword evidence="2" id="KW-1185">Reference proteome</keyword>
<gene>
    <name evidence="1" type="ORF">HNQ92_004468</name>
</gene>
<accession>A0A840U1R5</accession>
<sequence>MTANKTDFFNDLSSQISEPIYLTDKTDEVNEEIKHNHWVLTAPSDIVAQTTTADFLEFIQKVKDNYKSQLDKSSLDIDLTFYLWFEEPGELCFNFINSNHERLPFGCKLKYTDRPEEIVDEYLKSKYHDQVILWDELQSVETLEEIAEADRLEKELHDNFVLTVYQEEIKQQQ</sequence>
<reference evidence="1 2" key="1">
    <citation type="submission" date="2020-08" db="EMBL/GenBank/DDBJ databases">
        <title>Genomic Encyclopedia of Type Strains, Phase IV (KMG-IV): sequencing the most valuable type-strain genomes for metagenomic binning, comparative biology and taxonomic classification.</title>
        <authorList>
            <person name="Goeker M."/>
        </authorList>
    </citation>
    <scope>NUCLEOTIDE SEQUENCE [LARGE SCALE GENOMIC DNA]</scope>
    <source>
        <strain evidence="1 2">DSM 105074</strain>
    </source>
</reference>
<dbReference type="AlphaFoldDB" id="A0A840U1R5"/>
<evidence type="ECO:0000313" key="1">
    <source>
        <dbReference type="EMBL" id="MBB5286308.1"/>
    </source>
</evidence>
<proteinExistence type="predicted"/>
<evidence type="ECO:0000313" key="2">
    <source>
        <dbReference type="Proteomes" id="UP000557307"/>
    </source>
</evidence>
<name>A0A840U1R5_9BACT</name>
<dbReference type="RefSeq" id="WP_184177339.1">
    <property type="nucleotide sequence ID" value="NZ_JACHGF010000009.1"/>
</dbReference>
<organism evidence="1 2">
    <name type="scientific">Rhabdobacter roseus</name>
    <dbReference type="NCBI Taxonomy" id="1655419"/>
    <lineage>
        <taxon>Bacteria</taxon>
        <taxon>Pseudomonadati</taxon>
        <taxon>Bacteroidota</taxon>
        <taxon>Cytophagia</taxon>
        <taxon>Cytophagales</taxon>
        <taxon>Cytophagaceae</taxon>
        <taxon>Rhabdobacter</taxon>
    </lineage>
</organism>